<feature type="region of interest" description="Disordered" evidence="1">
    <location>
        <begin position="192"/>
        <end position="215"/>
    </location>
</feature>
<dbReference type="OrthoDB" id="4204700at2759"/>
<evidence type="ECO:0000256" key="1">
    <source>
        <dbReference type="SAM" id="MobiDB-lite"/>
    </source>
</evidence>
<feature type="compositionally biased region" description="Low complexity" evidence="1">
    <location>
        <begin position="35"/>
        <end position="47"/>
    </location>
</feature>
<dbReference type="AlphaFoldDB" id="A0A0G2HBU6"/>
<organism evidence="2 3">
    <name type="scientific">Diaporthe ampelina</name>
    <dbReference type="NCBI Taxonomy" id="1214573"/>
    <lineage>
        <taxon>Eukaryota</taxon>
        <taxon>Fungi</taxon>
        <taxon>Dikarya</taxon>
        <taxon>Ascomycota</taxon>
        <taxon>Pezizomycotina</taxon>
        <taxon>Sordariomycetes</taxon>
        <taxon>Sordariomycetidae</taxon>
        <taxon>Diaporthales</taxon>
        <taxon>Diaporthaceae</taxon>
        <taxon>Diaporthe</taxon>
    </lineage>
</organism>
<proteinExistence type="predicted"/>
<keyword evidence="3" id="KW-1185">Reference proteome</keyword>
<dbReference type="EMBL" id="LCUC01000292">
    <property type="protein sequence ID" value="KKY32678.1"/>
    <property type="molecule type" value="Genomic_DNA"/>
</dbReference>
<evidence type="ECO:0000313" key="3">
    <source>
        <dbReference type="Proteomes" id="UP000034680"/>
    </source>
</evidence>
<name>A0A0G2HBU6_9PEZI</name>
<feature type="region of interest" description="Disordered" evidence="1">
    <location>
        <begin position="25"/>
        <end position="62"/>
    </location>
</feature>
<reference evidence="2 3" key="2">
    <citation type="submission" date="2015-05" db="EMBL/GenBank/DDBJ databases">
        <authorList>
            <person name="Morales-Cruz A."/>
            <person name="Amrine K.C."/>
            <person name="Cantu D."/>
        </authorList>
    </citation>
    <scope>NUCLEOTIDE SEQUENCE [LARGE SCALE GENOMIC DNA]</scope>
    <source>
        <strain evidence="2">DA912</strain>
    </source>
</reference>
<accession>A0A0G2HBU6</accession>
<evidence type="ECO:0000313" key="2">
    <source>
        <dbReference type="EMBL" id="KKY32678.1"/>
    </source>
</evidence>
<protein>
    <submittedName>
        <fullName evidence="2">Uncharacterized protein</fullName>
    </submittedName>
</protein>
<dbReference type="Proteomes" id="UP000034680">
    <property type="component" value="Unassembled WGS sequence"/>
</dbReference>
<reference evidence="2 3" key="1">
    <citation type="submission" date="2015-05" db="EMBL/GenBank/DDBJ databases">
        <title>Distinctive expansion of gene families associated with plant cell wall degradation and secondary metabolism in the genomes of grapevine trunk pathogens.</title>
        <authorList>
            <person name="Lawrence D.P."/>
            <person name="Travadon R."/>
            <person name="Rolshausen P.E."/>
            <person name="Baumgartner K."/>
        </authorList>
    </citation>
    <scope>NUCLEOTIDE SEQUENCE [LARGE SCALE GENOMIC DNA]</scope>
    <source>
        <strain evidence="2">DA912</strain>
    </source>
</reference>
<comment type="caution">
    <text evidence="2">The sequence shown here is derived from an EMBL/GenBank/DDBJ whole genome shotgun (WGS) entry which is preliminary data.</text>
</comment>
<gene>
    <name evidence="2" type="ORF">UCDDA912_g07384</name>
</gene>
<sequence>MAGGKPDDISTDLVKVGALSEPHAATTATVPAMASPKDSQPTTSSPSSDPPPPLPKSLDQPTPAEDLALDNWIKRNASYLSTIPWHKYASLPVLAWLWGYSDAEFRNECISTYIFYTRATGRRLTDDERDAVLEPVARSSAAASYDRPIALGLGSWLMARSWAKSGAKETVRKAAEEAAAAATAAAGAHPAMGSGLGTGTVGPDGHITHFSTPQHHTGAAGRFGFGIGGGNFNNRGKVLGQLFRRAGRASVPGLLCFVGLQVLSEPYRMYLSDNETWSMHQDVRLMGLADDMEKSLSNRVGDIEDLLRRRGF</sequence>